<dbReference type="SUPFAM" id="SSF54826">
    <property type="entry name" value="Enolase N-terminal domain-like"/>
    <property type="match status" value="1"/>
</dbReference>
<proteinExistence type="predicted"/>
<dbReference type="EC" id="5.5.1.-" evidence="3"/>
<dbReference type="PROSITE" id="PS00908">
    <property type="entry name" value="MR_MLE_1"/>
    <property type="match status" value="1"/>
</dbReference>
<dbReference type="SUPFAM" id="SSF51604">
    <property type="entry name" value="Enolase C-terminal domain-like"/>
    <property type="match status" value="1"/>
</dbReference>
<dbReference type="InterPro" id="IPR013341">
    <property type="entry name" value="Mandelate_racemase_N_dom"/>
</dbReference>
<dbReference type="PANTHER" id="PTHR48080">
    <property type="entry name" value="D-GALACTONATE DEHYDRATASE-RELATED"/>
    <property type="match status" value="1"/>
</dbReference>
<keyword evidence="3" id="KW-0413">Isomerase</keyword>
<dbReference type="GO" id="GO:0016853">
    <property type="term" value="F:isomerase activity"/>
    <property type="evidence" value="ECO:0007669"/>
    <property type="project" value="UniProtKB-KW"/>
</dbReference>
<dbReference type="SFLD" id="SFLDS00001">
    <property type="entry name" value="Enolase"/>
    <property type="match status" value="1"/>
</dbReference>
<dbReference type="InterPro" id="IPR036849">
    <property type="entry name" value="Enolase-like_C_sf"/>
</dbReference>
<reference evidence="3 4" key="1">
    <citation type="submission" date="2021-03" db="EMBL/GenBank/DDBJ databases">
        <title>Sequencing the genomes of 1000 actinobacteria strains.</title>
        <authorList>
            <person name="Klenk H.-P."/>
        </authorList>
    </citation>
    <scope>NUCLEOTIDE SEQUENCE [LARGE SCALE GENOMIC DNA]</scope>
    <source>
        <strain evidence="3 4">DSM 14566</strain>
    </source>
</reference>
<keyword evidence="1" id="KW-0456">Lyase</keyword>
<evidence type="ECO:0000313" key="3">
    <source>
        <dbReference type="EMBL" id="MBP2381555.1"/>
    </source>
</evidence>
<dbReference type="CDD" id="cd03316">
    <property type="entry name" value="MR_like"/>
    <property type="match status" value="1"/>
</dbReference>
<accession>A0ABS4WZC8</accession>
<dbReference type="SFLD" id="SFLDG00179">
    <property type="entry name" value="mandelate_racemase"/>
    <property type="match status" value="1"/>
</dbReference>
<organism evidence="3 4">
    <name type="scientific">Brachybacterium sacelli</name>
    <dbReference type="NCBI Taxonomy" id="173364"/>
    <lineage>
        <taxon>Bacteria</taxon>
        <taxon>Bacillati</taxon>
        <taxon>Actinomycetota</taxon>
        <taxon>Actinomycetes</taxon>
        <taxon>Micrococcales</taxon>
        <taxon>Dermabacteraceae</taxon>
        <taxon>Brachybacterium</taxon>
    </lineage>
</organism>
<dbReference type="InterPro" id="IPR029017">
    <property type="entry name" value="Enolase-like_N"/>
</dbReference>
<dbReference type="EMBL" id="JAGIOD010000001">
    <property type="protein sequence ID" value="MBP2381555.1"/>
    <property type="molecule type" value="Genomic_DNA"/>
</dbReference>
<dbReference type="RefSeq" id="WP_209900808.1">
    <property type="nucleotide sequence ID" value="NZ_BAAAJW010000002.1"/>
</dbReference>
<gene>
    <name evidence="3" type="ORF">JOF43_001512</name>
</gene>
<dbReference type="SMART" id="SM00922">
    <property type="entry name" value="MR_MLE"/>
    <property type="match status" value="1"/>
</dbReference>
<evidence type="ECO:0000313" key="4">
    <source>
        <dbReference type="Proteomes" id="UP001519290"/>
    </source>
</evidence>
<keyword evidence="4" id="KW-1185">Reference proteome</keyword>
<feature type="domain" description="Mandelate racemase/muconate lactonizing enzyme C-terminal" evidence="2">
    <location>
        <begin position="154"/>
        <end position="251"/>
    </location>
</feature>
<dbReference type="Gene3D" id="3.30.390.10">
    <property type="entry name" value="Enolase-like, N-terminal domain"/>
    <property type="match status" value="1"/>
</dbReference>
<comment type="caution">
    <text evidence="3">The sequence shown here is derived from an EMBL/GenBank/DDBJ whole genome shotgun (WGS) entry which is preliminary data.</text>
</comment>
<dbReference type="Gene3D" id="3.20.20.120">
    <property type="entry name" value="Enolase-like C-terminal domain"/>
    <property type="match status" value="1"/>
</dbReference>
<dbReference type="InterPro" id="IPR018110">
    <property type="entry name" value="Mandel_Rmase/mucon_lact_enz_CS"/>
</dbReference>
<name>A0ABS4WZC8_9MICO</name>
<dbReference type="Pfam" id="PF13378">
    <property type="entry name" value="MR_MLE_C"/>
    <property type="match status" value="1"/>
</dbReference>
<evidence type="ECO:0000259" key="2">
    <source>
        <dbReference type="SMART" id="SM00922"/>
    </source>
</evidence>
<dbReference type="InterPro" id="IPR029065">
    <property type="entry name" value="Enolase_C-like"/>
</dbReference>
<sequence length="390" mass="42287">MLTIAHLDTFVLTAPLGSDRFYSSQAEFPERTSLLVRLTTTDGEVGWGEGGQYGPAEPVRSCLEDVLAPQLLAMRDASPGVVWDLLYARTRDFGQRGPYLEALSALDIALWDLVGKRLGAPISALIGGRHRESVHAYGTGGYYSSVAFDPDRDLRRLGDSVAEHAAQGFGMLKMKIGLLPIAEDALRVATVRERLGDGIVLAADANHAYNSQTAIAMGRVLEQHDVAFFEEPVPPEDREGYARVRDRLDLAIAGGEAEYTRWGFRDLIDAGCVDIIQPDLCVAGGISEVQRIVALASAHHLRTIPHVWGSGIAVAAALQVCSTLPLVPYTHRPVPLQNEPVIEFDRTRNPLRDDLLTTPFTLESGRVAVPDGPGLGVEVDMDVVAQYASE</sequence>
<dbReference type="Proteomes" id="UP001519290">
    <property type="component" value="Unassembled WGS sequence"/>
</dbReference>
<evidence type="ECO:0000256" key="1">
    <source>
        <dbReference type="ARBA" id="ARBA00023239"/>
    </source>
</evidence>
<dbReference type="InterPro" id="IPR013342">
    <property type="entry name" value="Mandelate_racemase_C"/>
</dbReference>
<dbReference type="PANTHER" id="PTHR48080:SF2">
    <property type="entry name" value="D-GALACTONATE DEHYDRATASE"/>
    <property type="match status" value="1"/>
</dbReference>
<dbReference type="Pfam" id="PF02746">
    <property type="entry name" value="MR_MLE_N"/>
    <property type="match status" value="1"/>
</dbReference>
<dbReference type="InterPro" id="IPR034593">
    <property type="entry name" value="DgoD-like"/>
</dbReference>
<protein>
    <submittedName>
        <fullName evidence="3">D-galactarolactone cycloisomerase</fullName>
        <ecNumber evidence="3">5.5.1.-</ecNumber>
    </submittedName>
</protein>